<evidence type="ECO:0000256" key="2">
    <source>
        <dbReference type="ARBA" id="ARBA00023002"/>
    </source>
</evidence>
<dbReference type="Gene3D" id="1.10.1040.10">
    <property type="entry name" value="N-(1-d-carboxylethyl)-l-norvaline Dehydrogenase, domain 2"/>
    <property type="match status" value="1"/>
</dbReference>
<comment type="similarity">
    <text evidence="1">Belongs to the HIBADH-related family.</text>
</comment>
<evidence type="ECO:0000256" key="1">
    <source>
        <dbReference type="ARBA" id="ARBA00009080"/>
    </source>
</evidence>
<feature type="domain" description="3-hydroxyisobutyrate dehydrogenase-like NAD-binding" evidence="5">
    <location>
        <begin position="165"/>
        <end position="253"/>
    </location>
</feature>
<dbReference type="InterPro" id="IPR006115">
    <property type="entry name" value="6PGDH_NADP-bd"/>
</dbReference>
<dbReference type="PANTHER" id="PTHR43060:SF15">
    <property type="entry name" value="3-HYDROXYISOBUTYRATE DEHYDROGENASE-LIKE 1, MITOCHONDRIAL-RELATED"/>
    <property type="match status" value="1"/>
</dbReference>
<keyword evidence="7" id="KW-1185">Reference proteome</keyword>
<comment type="caution">
    <text evidence="6">The sequence shown here is derived from an EMBL/GenBank/DDBJ whole genome shotgun (WGS) entry which is preliminary data.</text>
</comment>
<evidence type="ECO:0000256" key="3">
    <source>
        <dbReference type="ARBA" id="ARBA00023027"/>
    </source>
</evidence>
<keyword evidence="2" id="KW-0560">Oxidoreductase</keyword>
<dbReference type="PIRSF" id="PIRSF000103">
    <property type="entry name" value="HIBADH"/>
    <property type="match status" value="1"/>
</dbReference>
<dbReference type="InterPro" id="IPR036291">
    <property type="entry name" value="NAD(P)-bd_dom_sf"/>
</dbReference>
<protein>
    <submittedName>
        <fullName evidence="6">NAD(P)-dependent oxidoreductase</fullName>
    </submittedName>
</protein>
<dbReference type="RefSeq" id="WP_190266389.1">
    <property type="nucleotide sequence ID" value="NZ_BAABAD010000005.1"/>
</dbReference>
<dbReference type="Proteomes" id="UP000602395">
    <property type="component" value="Unassembled WGS sequence"/>
</dbReference>
<gene>
    <name evidence="6" type="ORF">IDF66_07565</name>
</gene>
<dbReference type="InterPro" id="IPR008927">
    <property type="entry name" value="6-PGluconate_DH-like_C_sf"/>
</dbReference>
<evidence type="ECO:0000313" key="7">
    <source>
        <dbReference type="Proteomes" id="UP000602395"/>
    </source>
</evidence>
<dbReference type="EMBL" id="JACWMS010000002">
    <property type="protein sequence ID" value="MBD1319440.1"/>
    <property type="molecule type" value="Genomic_DNA"/>
</dbReference>
<dbReference type="InterPro" id="IPR013328">
    <property type="entry name" value="6PGD_dom2"/>
</dbReference>
<reference evidence="6 7" key="1">
    <citation type="submission" date="2020-09" db="EMBL/GenBank/DDBJ databases">
        <title>Novel species in genus Gordonia.</title>
        <authorList>
            <person name="Zhang G."/>
        </authorList>
    </citation>
    <scope>NUCLEOTIDE SEQUENCE [LARGE SCALE GENOMIC DNA]</scope>
    <source>
        <strain evidence="6 7">ON-33</strain>
    </source>
</reference>
<dbReference type="Gene3D" id="3.40.50.720">
    <property type="entry name" value="NAD(P)-binding Rossmann-like Domain"/>
    <property type="match status" value="1"/>
</dbReference>
<proteinExistence type="inferred from homology"/>
<dbReference type="SUPFAM" id="SSF48179">
    <property type="entry name" value="6-phosphogluconate dehydrogenase C-terminal domain-like"/>
    <property type="match status" value="1"/>
</dbReference>
<dbReference type="InterPro" id="IPR015815">
    <property type="entry name" value="HIBADH-related"/>
</dbReference>
<accession>A0ABR7WA20</accession>
<feature type="domain" description="6-phosphogluconate dehydrogenase NADP-binding" evidence="4">
    <location>
        <begin position="4"/>
        <end position="162"/>
    </location>
</feature>
<dbReference type="Pfam" id="PF14833">
    <property type="entry name" value="NAD_binding_11"/>
    <property type="match status" value="1"/>
</dbReference>
<name>A0ABR7WA20_9ACTN</name>
<evidence type="ECO:0000259" key="5">
    <source>
        <dbReference type="Pfam" id="PF14833"/>
    </source>
</evidence>
<keyword evidence="3" id="KW-0520">NAD</keyword>
<dbReference type="PANTHER" id="PTHR43060">
    <property type="entry name" value="3-HYDROXYISOBUTYRATE DEHYDROGENASE-LIKE 1, MITOCHONDRIAL-RELATED"/>
    <property type="match status" value="1"/>
</dbReference>
<organism evidence="6 7">
    <name type="scientific">Gordonia hankookensis</name>
    <dbReference type="NCBI Taxonomy" id="589403"/>
    <lineage>
        <taxon>Bacteria</taxon>
        <taxon>Bacillati</taxon>
        <taxon>Actinomycetota</taxon>
        <taxon>Actinomycetes</taxon>
        <taxon>Mycobacteriales</taxon>
        <taxon>Gordoniaceae</taxon>
        <taxon>Gordonia</taxon>
    </lineage>
</organism>
<dbReference type="Pfam" id="PF03446">
    <property type="entry name" value="NAD_binding_2"/>
    <property type="match status" value="1"/>
</dbReference>
<sequence length="268" mass="27555">MTEVACVGVGRMGLPIADRLVRAGHTVTAFGRTAETRERLHTKGVRAHSDIADVATPSTDIVLVTVLTDEQVREVCLSGPLGSRLSPGSTIVIHTTGSPTTTEEIAEVMARRDIRVIDAAVSGGPHDIAAGGLTLFVGGDSDTVDHLRPVLGAYADPILHVGALGNGQRVKLVNNALFAAQIGLVRAGVGLGARLGIDESTLLTALPHGSADSRALAGIARRGSVDSFADAVGEFVGKDLEIVRSVAAELGGDLGPIEALLTETARSI</sequence>
<evidence type="ECO:0000313" key="6">
    <source>
        <dbReference type="EMBL" id="MBD1319440.1"/>
    </source>
</evidence>
<dbReference type="InterPro" id="IPR029154">
    <property type="entry name" value="HIBADH-like_NADP-bd"/>
</dbReference>
<dbReference type="SUPFAM" id="SSF51735">
    <property type="entry name" value="NAD(P)-binding Rossmann-fold domains"/>
    <property type="match status" value="1"/>
</dbReference>
<evidence type="ECO:0000259" key="4">
    <source>
        <dbReference type="Pfam" id="PF03446"/>
    </source>
</evidence>